<feature type="non-terminal residue" evidence="2">
    <location>
        <position position="218"/>
    </location>
</feature>
<feature type="region of interest" description="Disordered" evidence="1">
    <location>
        <begin position="141"/>
        <end position="218"/>
    </location>
</feature>
<dbReference type="Proteomes" id="UP000035740">
    <property type="component" value="Unassembled WGS sequence"/>
</dbReference>
<keyword evidence="3" id="KW-1185">Reference proteome</keyword>
<organism evidence="2 3">
    <name type="scientific">Beta vulgaris subsp. vulgaris</name>
    <name type="common">Beet</name>
    <dbReference type="NCBI Taxonomy" id="3555"/>
    <lineage>
        <taxon>Eukaryota</taxon>
        <taxon>Viridiplantae</taxon>
        <taxon>Streptophyta</taxon>
        <taxon>Embryophyta</taxon>
        <taxon>Tracheophyta</taxon>
        <taxon>Spermatophyta</taxon>
        <taxon>Magnoliopsida</taxon>
        <taxon>eudicotyledons</taxon>
        <taxon>Gunneridae</taxon>
        <taxon>Pentapetalae</taxon>
        <taxon>Caryophyllales</taxon>
        <taxon>Chenopodiaceae</taxon>
        <taxon>Betoideae</taxon>
        <taxon>Beta</taxon>
    </lineage>
</organism>
<accession>A0A0J8B170</accession>
<dbReference type="EMBL" id="KQ100231">
    <property type="protein sequence ID" value="KMS93663.1"/>
    <property type="molecule type" value="Genomic_DNA"/>
</dbReference>
<gene>
    <name evidence="2" type="ORF">BVRB_029200</name>
</gene>
<evidence type="ECO:0000313" key="3">
    <source>
        <dbReference type="Proteomes" id="UP000035740"/>
    </source>
</evidence>
<feature type="compositionally biased region" description="Basic and acidic residues" evidence="1">
    <location>
        <begin position="195"/>
        <end position="205"/>
    </location>
</feature>
<dbReference type="Gramene" id="KMS93663">
    <property type="protein sequence ID" value="KMS93663"/>
    <property type="gene ID" value="BVRB_029200"/>
</dbReference>
<reference evidence="2 3" key="1">
    <citation type="journal article" date="2014" name="Nature">
        <title>The genome of the recently domesticated crop plant sugar beet (Beta vulgaris).</title>
        <authorList>
            <person name="Dohm J.C."/>
            <person name="Minoche A.E."/>
            <person name="Holtgrawe D."/>
            <person name="Capella-Gutierrez S."/>
            <person name="Zakrzewski F."/>
            <person name="Tafer H."/>
            <person name="Rupp O."/>
            <person name="Sorensen T.R."/>
            <person name="Stracke R."/>
            <person name="Reinhardt R."/>
            <person name="Goesmann A."/>
            <person name="Kraft T."/>
            <person name="Schulz B."/>
            <person name="Stadler P.F."/>
            <person name="Schmidt T."/>
            <person name="Gabaldon T."/>
            <person name="Lehrach H."/>
            <person name="Weisshaar B."/>
            <person name="Himmelbauer H."/>
        </authorList>
    </citation>
    <scope>NUCLEOTIDE SEQUENCE [LARGE SCALE GENOMIC DNA]</scope>
    <source>
        <tissue evidence="2">Taproot</tissue>
    </source>
</reference>
<feature type="compositionally biased region" description="Basic residues" evidence="1">
    <location>
        <begin position="206"/>
        <end position="218"/>
    </location>
</feature>
<feature type="region of interest" description="Disordered" evidence="1">
    <location>
        <begin position="1"/>
        <end position="100"/>
    </location>
</feature>
<dbReference type="AlphaFoldDB" id="A0A0J8B170"/>
<protein>
    <submittedName>
        <fullName evidence="2">Uncharacterized protein</fullName>
    </submittedName>
</protein>
<proteinExistence type="predicted"/>
<sequence>MSPREDDEQGHHRRPDAVKPTTENSSSPKSIVRLQPIRRGRHSIAVQRKNILSMGNTSESDNDGSQSRGLSLRMRRLSVAQGRPRNACESAGPQTSITSDSILSPKLELYSKSDTAGSIEKSTSIGNPIVIEEGRSIVGIDKSLGDSMQHSHHSSRARSKDNAPSKESCSAPSKASGHSTTRGTNSTDPVVSSKGHRENDADALRSIRRSPRSRSKSP</sequence>
<name>A0A0J8B170_BETVV</name>
<evidence type="ECO:0000256" key="1">
    <source>
        <dbReference type="SAM" id="MobiDB-lite"/>
    </source>
</evidence>
<evidence type="ECO:0000313" key="2">
    <source>
        <dbReference type="EMBL" id="KMS93663.1"/>
    </source>
</evidence>
<feature type="compositionally biased region" description="Polar residues" evidence="1">
    <location>
        <begin position="165"/>
        <end position="190"/>
    </location>
</feature>